<evidence type="ECO:0000256" key="2">
    <source>
        <dbReference type="ARBA" id="ARBA00022748"/>
    </source>
</evidence>
<keyword evidence="8" id="KW-1185">Reference proteome</keyword>
<evidence type="ECO:0000259" key="6">
    <source>
        <dbReference type="PROSITE" id="PS51352"/>
    </source>
</evidence>
<dbReference type="OrthoDB" id="1095575at2"/>
<sequence>MKRILIGLLALFPCLVHAQLAVIETSDTTLLSGSMLMTEAQPLDKLTFNQKGIAVYDDPSIKEKAQLQLLLADGTSYFLVVEPGKTQRIKFTRGKGGKLQVDYKGANTALSVLFNEFAKFVPEKNTGYEMANQSTDTITHEEARRRLDMRYQRLVKMAEKLETPAERADNLRDINLAYLANRLQLTADEDYKYGRNPNEDARYMTLIKQINPNDSMYLQRGLIDMFVLSKMPPATQETSIGAYGAAYLTAVDAHIANPKIRNELMESMVGTVLGQIPADQTDAFWTVVKAKADSNIVQKYEFVVSSRKATKRGMKCPDVTFSDPEGQQHRLSDYFGKTLYIDLWATWCVPCMMEIPALARQVEHYKNDARVMFISISMDKNRQSWLAKLQKDRPAWPQFITNSEEDALISREFGVMSIPRFLLIKADGTILDADAFRPSDPKFSEKLDALLE</sequence>
<evidence type="ECO:0000313" key="7">
    <source>
        <dbReference type="EMBL" id="EHO69457.1"/>
    </source>
</evidence>
<dbReference type="SUPFAM" id="SSF52833">
    <property type="entry name" value="Thioredoxin-like"/>
    <property type="match status" value="1"/>
</dbReference>
<comment type="caution">
    <text evidence="7">The sequence shown here is derived from an EMBL/GenBank/DDBJ whole genome shotgun (WGS) entry which is preliminary data.</text>
</comment>
<dbReference type="InterPro" id="IPR000866">
    <property type="entry name" value="AhpC/TSA"/>
</dbReference>
<dbReference type="PATRIC" id="fig|999422.3.peg.1811"/>
<evidence type="ECO:0000256" key="4">
    <source>
        <dbReference type="ARBA" id="ARBA00023284"/>
    </source>
</evidence>
<proteinExistence type="predicted"/>
<keyword evidence="5" id="KW-0732">Signal</keyword>
<dbReference type="PROSITE" id="PS51352">
    <property type="entry name" value="THIOREDOXIN_2"/>
    <property type="match status" value="1"/>
</dbReference>
<protein>
    <recommendedName>
        <fullName evidence="6">Thioredoxin domain-containing protein</fullName>
    </recommendedName>
</protein>
<evidence type="ECO:0000256" key="3">
    <source>
        <dbReference type="ARBA" id="ARBA00023157"/>
    </source>
</evidence>
<dbReference type="PANTHER" id="PTHR42852:SF6">
    <property type="entry name" value="THIOL:DISULFIDE INTERCHANGE PROTEIN DSBE"/>
    <property type="match status" value="1"/>
</dbReference>
<dbReference type="Gene3D" id="3.40.30.10">
    <property type="entry name" value="Glutaredoxin"/>
    <property type="match status" value="1"/>
</dbReference>
<feature type="domain" description="Thioredoxin" evidence="6">
    <location>
        <begin position="310"/>
        <end position="452"/>
    </location>
</feature>
<dbReference type="InterPro" id="IPR036249">
    <property type="entry name" value="Thioredoxin-like_sf"/>
</dbReference>
<name>H1HNH8_9BACT</name>
<dbReference type="Pfam" id="PF00578">
    <property type="entry name" value="AhpC-TSA"/>
    <property type="match status" value="1"/>
</dbReference>
<dbReference type="GO" id="GO:0030313">
    <property type="term" value="C:cell envelope"/>
    <property type="evidence" value="ECO:0007669"/>
    <property type="project" value="UniProtKB-SubCell"/>
</dbReference>
<keyword evidence="4" id="KW-0676">Redox-active center</keyword>
<feature type="signal peptide" evidence="5">
    <location>
        <begin position="1"/>
        <end position="18"/>
    </location>
</feature>
<dbReference type="InterPro" id="IPR050553">
    <property type="entry name" value="Thioredoxin_ResA/DsbE_sf"/>
</dbReference>
<accession>H1HNH8</accession>
<dbReference type="STRING" id="999422.HMPREF9944_01722"/>
<comment type="subcellular location">
    <subcellularLocation>
        <location evidence="1">Cell envelope</location>
    </subcellularLocation>
</comment>
<dbReference type="CDD" id="cd02966">
    <property type="entry name" value="TlpA_like_family"/>
    <property type="match status" value="1"/>
</dbReference>
<evidence type="ECO:0000313" key="8">
    <source>
        <dbReference type="Proteomes" id="UP000003167"/>
    </source>
</evidence>
<dbReference type="EMBL" id="AGEK01000029">
    <property type="protein sequence ID" value="EHO69457.1"/>
    <property type="molecule type" value="Genomic_DNA"/>
</dbReference>
<keyword evidence="2" id="KW-0201">Cytochrome c-type biogenesis</keyword>
<evidence type="ECO:0000256" key="1">
    <source>
        <dbReference type="ARBA" id="ARBA00004196"/>
    </source>
</evidence>
<gene>
    <name evidence="7" type="ORF">HMPREF9944_01722</name>
</gene>
<dbReference type="RefSeq" id="WP_008565710.1">
    <property type="nucleotide sequence ID" value="NZ_JH594504.1"/>
</dbReference>
<dbReference type="PANTHER" id="PTHR42852">
    <property type="entry name" value="THIOL:DISULFIDE INTERCHANGE PROTEIN DSBE"/>
    <property type="match status" value="1"/>
</dbReference>
<dbReference type="AlphaFoldDB" id="H1HNH8"/>
<dbReference type="InterPro" id="IPR013766">
    <property type="entry name" value="Thioredoxin_domain"/>
</dbReference>
<evidence type="ECO:0000256" key="5">
    <source>
        <dbReference type="SAM" id="SignalP"/>
    </source>
</evidence>
<feature type="chain" id="PRO_5003549973" description="Thioredoxin domain-containing protein" evidence="5">
    <location>
        <begin position="19"/>
        <end position="452"/>
    </location>
</feature>
<dbReference type="GO" id="GO:0017004">
    <property type="term" value="P:cytochrome complex assembly"/>
    <property type="evidence" value="ECO:0007669"/>
    <property type="project" value="UniProtKB-KW"/>
</dbReference>
<reference evidence="7 8" key="1">
    <citation type="submission" date="2011-12" db="EMBL/GenBank/DDBJ databases">
        <title>The Genome Sequence of Prevotella maculosa OT 289.</title>
        <authorList>
            <consortium name="The Broad Institute Genome Sequencing Platform"/>
            <person name="Earl A."/>
            <person name="Ward D."/>
            <person name="Feldgarden M."/>
            <person name="Gevers D."/>
            <person name="Izard J."/>
            <person name="Blanton J.M."/>
            <person name="Mathney J."/>
            <person name="Tanner A.C."/>
            <person name="Dewhirst F.E."/>
            <person name="Young S.K."/>
            <person name="Zeng Q."/>
            <person name="Gargeya S."/>
            <person name="Fitzgerald M."/>
            <person name="Haas B."/>
            <person name="Abouelleil A."/>
            <person name="Alvarado L."/>
            <person name="Arachchi H.M."/>
            <person name="Berlin A."/>
            <person name="Chapman S.B."/>
            <person name="Gearin G."/>
            <person name="Goldberg J."/>
            <person name="Griggs A."/>
            <person name="Gujja S."/>
            <person name="Hansen M."/>
            <person name="Heiman D."/>
            <person name="Howarth C."/>
            <person name="Larimer J."/>
            <person name="Lui A."/>
            <person name="MacDonald P.J.P."/>
            <person name="McCowen C."/>
            <person name="Montmayeur A."/>
            <person name="Murphy C."/>
            <person name="Neiman D."/>
            <person name="Pearson M."/>
            <person name="Priest M."/>
            <person name="Roberts A."/>
            <person name="Saif S."/>
            <person name="Shea T."/>
            <person name="Sisk P."/>
            <person name="Stolte C."/>
            <person name="Sykes S."/>
            <person name="Wortman J."/>
            <person name="Nusbaum C."/>
            <person name="Birren B."/>
        </authorList>
    </citation>
    <scope>NUCLEOTIDE SEQUENCE [LARGE SCALE GENOMIC DNA]</scope>
    <source>
        <strain evidence="7 8">OT 289</strain>
    </source>
</reference>
<keyword evidence="3" id="KW-1015">Disulfide bond</keyword>
<dbReference type="Proteomes" id="UP000003167">
    <property type="component" value="Unassembled WGS sequence"/>
</dbReference>
<organism evidence="7 8">
    <name type="scientific">Segatella maculosa OT 289</name>
    <dbReference type="NCBI Taxonomy" id="999422"/>
    <lineage>
        <taxon>Bacteria</taxon>
        <taxon>Pseudomonadati</taxon>
        <taxon>Bacteroidota</taxon>
        <taxon>Bacteroidia</taxon>
        <taxon>Bacteroidales</taxon>
        <taxon>Prevotellaceae</taxon>
        <taxon>Segatella</taxon>
    </lineage>
</organism>
<dbReference type="HOGENOM" id="CLU_042529_1_1_10"/>